<gene>
    <name evidence="1" type="ORF">FAZ15_14635</name>
</gene>
<dbReference type="Pfam" id="PF05635">
    <property type="entry name" value="23S_rRNA_IVP"/>
    <property type="match status" value="1"/>
</dbReference>
<sequence length="124" mass="13830">MSTVSHKDLDVWKKAIVLVSDVYRCTTAFPKEEVYSITSQIRRSAVSIPSNIAEGAARQTNKEFIQFLFIASGSCAELDTQLLIAKNLGYLNEDMYNGLLPKAEEIGKMINGLIKYRKSLIPSL</sequence>
<reference evidence="1 2" key="1">
    <citation type="submission" date="2019-04" db="EMBL/GenBank/DDBJ databases">
        <title>Sphingobacterium olei sp. nov., isolated from oil-contaminated soil.</title>
        <authorList>
            <person name="Liu B."/>
        </authorList>
    </citation>
    <scope>NUCLEOTIDE SEQUENCE [LARGE SCALE GENOMIC DNA]</scope>
    <source>
        <strain evidence="1 2">HAL-9</strain>
    </source>
</reference>
<dbReference type="NCBIfam" id="NF008911">
    <property type="entry name" value="PRK12275.1-2"/>
    <property type="match status" value="1"/>
</dbReference>
<dbReference type="Proteomes" id="UP000306808">
    <property type="component" value="Unassembled WGS sequence"/>
</dbReference>
<dbReference type="Gene3D" id="1.20.1440.60">
    <property type="entry name" value="23S rRNA-intervening sequence"/>
    <property type="match status" value="1"/>
</dbReference>
<organism evidence="1 2">
    <name type="scientific">Sphingobacterium olei</name>
    <dbReference type="NCBI Taxonomy" id="2571155"/>
    <lineage>
        <taxon>Bacteria</taxon>
        <taxon>Pseudomonadati</taxon>
        <taxon>Bacteroidota</taxon>
        <taxon>Sphingobacteriia</taxon>
        <taxon>Sphingobacteriales</taxon>
        <taxon>Sphingobacteriaceae</taxon>
        <taxon>Sphingobacterium</taxon>
    </lineage>
</organism>
<proteinExistence type="predicted"/>
<evidence type="ECO:0000313" key="2">
    <source>
        <dbReference type="Proteomes" id="UP000306808"/>
    </source>
</evidence>
<evidence type="ECO:0000313" key="1">
    <source>
        <dbReference type="EMBL" id="TJZ60115.1"/>
    </source>
</evidence>
<dbReference type="EMBL" id="SUME01000005">
    <property type="protein sequence ID" value="TJZ60115.1"/>
    <property type="molecule type" value="Genomic_DNA"/>
</dbReference>
<dbReference type="NCBIfam" id="TIGR02436">
    <property type="entry name" value="four helix bundle protein"/>
    <property type="match status" value="1"/>
</dbReference>
<accession>A0A4U0NZ60</accession>
<dbReference type="AlphaFoldDB" id="A0A4U0NZ60"/>
<dbReference type="SUPFAM" id="SSF158446">
    <property type="entry name" value="IVS-encoded protein-like"/>
    <property type="match status" value="1"/>
</dbReference>
<comment type="caution">
    <text evidence="1">The sequence shown here is derived from an EMBL/GenBank/DDBJ whole genome shotgun (WGS) entry which is preliminary data.</text>
</comment>
<dbReference type="OrthoDB" id="9811959at2"/>
<dbReference type="InterPro" id="IPR036583">
    <property type="entry name" value="23S_rRNA_IVS_sf"/>
</dbReference>
<dbReference type="PANTHER" id="PTHR38471:SF2">
    <property type="entry name" value="FOUR HELIX BUNDLE PROTEIN"/>
    <property type="match status" value="1"/>
</dbReference>
<dbReference type="InterPro" id="IPR012657">
    <property type="entry name" value="23S_rRNA-intervening_sequence"/>
</dbReference>
<name>A0A4U0NZ60_9SPHI</name>
<protein>
    <submittedName>
        <fullName evidence="1">Four helix bundle protein</fullName>
    </submittedName>
</protein>
<dbReference type="CDD" id="cd16377">
    <property type="entry name" value="23S_rRNA_IVP_like"/>
    <property type="match status" value="1"/>
</dbReference>
<keyword evidence="2" id="KW-1185">Reference proteome</keyword>
<dbReference type="RefSeq" id="WP_136902055.1">
    <property type="nucleotide sequence ID" value="NZ_SUME01000005.1"/>
</dbReference>
<dbReference type="PANTHER" id="PTHR38471">
    <property type="entry name" value="FOUR HELIX BUNDLE PROTEIN"/>
    <property type="match status" value="1"/>
</dbReference>